<keyword evidence="6 8" id="KW-1133">Transmembrane helix</keyword>
<evidence type="ECO:0000259" key="9">
    <source>
        <dbReference type="PROSITE" id="PS50850"/>
    </source>
</evidence>
<dbReference type="Pfam" id="PF07690">
    <property type="entry name" value="MFS_1"/>
    <property type="match status" value="1"/>
</dbReference>
<dbReference type="Gene3D" id="1.20.1720.10">
    <property type="entry name" value="Multidrug resistance protein D"/>
    <property type="match status" value="1"/>
</dbReference>
<evidence type="ECO:0000256" key="7">
    <source>
        <dbReference type="ARBA" id="ARBA00023136"/>
    </source>
</evidence>
<comment type="similarity">
    <text evidence="2 8">Belongs to the major facilitator superfamily. Bcr/CmlA family.</text>
</comment>
<evidence type="ECO:0000256" key="8">
    <source>
        <dbReference type="RuleBase" id="RU365088"/>
    </source>
</evidence>
<feature type="transmembrane region" description="Helical" evidence="8">
    <location>
        <begin position="224"/>
        <end position="244"/>
    </location>
</feature>
<comment type="caution">
    <text evidence="10">The sequence shown here is derived from an EMBL/GenBank/DDBJ whole genome shotgun (WGS) entry which is preliminary data.</text>
</comment>
<dbReference type="InterPro" id="IPR036259">
    <property type="entry name" value="MFS_trans_sf"/>
</dbReference>
<dbReference type="EMBL" id="JAPFRD010000011">
    <property type="protein sequence ID" value="MCW8108956.1"/>
    <property type="molecule type" value="Genomic_DNA"/>
</dbReference>
<proteinExistence type="inferred from homology"/>
<evidence type="ECO:0000313" key="10">
    <source>
        <dbReference type="EMBL" id="MCW8108956.1"/>
    </source>
</evidence>
<feature type="transmembrane region" description="Helical" evidence="8">
    <location>
        <begin position="144"/>
        <end position="166"/>
    </location>
</feature>
<dbReference type="SUPFAM" id="SSF103473">
    <property type="entry name" value="MFS general substrate transporter"/>
    <property type="match status" value="1"/>
</dbReference>
<protein>
    <recommendedName>
        <fullName evidence="8">Bcr/CflA family efflux transporter</fullName>
    </recommendedName>
</protein>
<keyword evidence="4" id="KW-1003">Cell membrane</keyword>
<dbReference type="InterPro" id="IPR004812">
    <property type="entry name" value="Efflux_drug-R_Bcr/CmlA"/>
</dbReference>
<keyword evidence="3 8" id="KW-0813">Transport</keyword>
<dbReference type="InterPro" id="IPR020846">
    <property type="entry name" value="MFS_dom"/>
</dbReference>
<evidence type="ECO:0000256" key="1">
    <source>
        <dbReference type="ARBA" id="ARBA00004651"/>
    </source>
</evidence>
<feature type="transmembrane region" description="Helical" evidence="8">
    <location>
        <begin position="381"/>
        <end position="401"/>
    </location>
</feature>
<gene>
    <name evidence="10" type="ORF">OPS25_10670</name>
</gene>
<dbReference type="PROSITE" id="PS50850">
    <property type="entry name" value="MFS"/>
    <property type="match status" value="1"/>
</dbReference>
<keyword evidence="8" id="KW-0997">Cell inner membrane</keyword>
<dbReference type="CDD" id="cd17320">
    <property type="entry name" value="MFS_MdfA_MDR_like"/>
    <property type="match status" value="1"/>
</dbReference>
<dbReference type="PANTHER" id="PTHR23502:SF132">
    <property type="entry name" value="POLYAMINE TRANSPORTER 2-RELATED"/>
    <property type="match status" value="1"/>
</dbReference>
<feature type="transmembrane region" description="Helical" evidence="8">
    <location>
        <begin position="54"/>
        <end position="74"/>
    </location>
</feature>
<organism evidence="10 11">
    <name type="scientific">Alteromonas aquimaris</name>
    <dbReference type="NCBI Taxonomy" id="2998417"/>
    <lineage>
        <taxon>Bacteria</taxon>
        <taxon>Pseudomonadati</taxon>
        <taxon>Pseudomonadota</taxon>
        <taxon>Gammaproteobacteria</taxon>
        <taxon>Alteromonadales</taxon>
        <taxon>Alteromonadaceae</taxon>
        <taxon>Alteromonas/Salinimonas group</taxon>
        <taxon>Alteromonas</taxon>
    </lineage>
</organism>
<evidence type="ECO:0000256" key="2">
    <source>
        <dbReference type="ARBA" id="ARBA00006236"/>
    </source>
</evidence>
<name>A0ABT3P853_9ALTE</name>
<evidence type="ECO:0000256" key="5">
    <source>
        <dbReference type="ARBA" id="ARBA00022692"/>
    </source>
</evidence>
<dbReference type="Proteomes" id="UP001142810">
    <property type="component" value="Unassembled WGS sequence"/>
</dbReference>
<accession>A0ABT3P853</accession>
<evidence type="ECO:0000313" key="11">
    <source>
        <dbReference type="Proteomes" id="UP001142810"/>
    </source>
</evidence>
<sequence length="404" mass="44164">MRDASLTTSATPTLHLAEFIALMALLTSFVALSLDAMLPALNQIGEDLQAKNLQQVHLTITVFFVGMGLGQLFFGPFADAKGRRATILVGLLIFAAGTLVCMLATSMEMLLYGRVIQAIGVAGPRIASMAIIRDIYVGNAMARVMSFIMMVFILVPMLAPVVGQMVLNAFSWRHIFTLFLLMAIIVGCWFFARQPETLSPSNRSPFSLKQLQASCLVIFRHRGVMGYTLAMGCIFGSFLAYLSASQTIFQTFYKTGHHFPYYFATLAFAVGLASLFNGTMVLRVGMRRLCRVALYGVISFSLIFTAIIHQWEGLPPLWITVITMFCGFFFIGILFGNLNAMAMQPLGNMAGLGAAIIGSISSLLAVPIAMSIDAFIHTTLYPIGVGFIVFMSLAFFAVNYAERD</sequence>
<evidence type="ECO:0000256" key="6">
    <source>
        <dbReference type="ARBA" id="ARBA00022989"/>
    </source>
</evidence>
<evidence type="ECO:0000256" key="4">
    <source>
        <dbReference type="ARBA" id="ARBA00022475"/>
    </source>
</evidence>
<dbReference type="RefSeq" id="WP_265618406.1">
    <property type="nucleotide sequence ID" value="NZ_JAPFRD010000011.1"/>
</dbReference>
<feature type="transmembrane region" description="Helical" evidence="8">
    <location>
        <begin position="111"/>
        <end position="132"/>
    </location>
</feature>
<comment type="subcellular location">
    <subcellularLocation>
        <location evidence="8">Cell inner membrane</location>
        <topology evidence="8">Multi-pass membrane protein</topology>
    </subcellularLocation>
    <subcellularLocation>
        <location evidence="1">Cell membrane</location>
        <topology evidence="1">Multi-pass membrane protein</topology>
    </subcellularLocation>
</comment>
<feature type="domain" description="Major facilitator superfamily (MFS) profile" evidence="9">
    <location>
        <begin position="16"/>
        <end position="404"/>
    </location>
</feature>
<feature type="transmembrane region" description="Helical" evidence="8">
    <location>
        <begin position="350"/>
        <end position="369"/>
    </location>
</feature>
<reference evidence="10" key="1">
    <citation type="submission" date="2022-11" db="EMBL/GenBank/DDBJ databases">
        <title>Alteromonas sp. nov., isolated from sea water of the Qingdao.</title>
        <authorList>
            <person name="Wang Q."/>
        </authorList>
    </citation>
    <scope>NUCLEOTIDE SEQUENCE</scope>
    <source>
        <strain evidence="10">ASW11-7</strain>
    </source>
</reference>
<keyword evidence="5 8" id="KW-0812">Transmembrane</keyword>
<evidence type="ECO:0000256" key="3">
    <source>
        <dbReference type="ARBA" id="ARBA00022448"/>
    </source>
</evidence>
<feature type="transmembrane region" description="Helical" evidence="8">
    <location>
        <begin position="12"/>
        <end position="34"/>
    </location>
</feature>
<feature type="transmembrane region" description="Helical" evidence="8">
    <location>
        <begin position="172"/>
        <end position="192"/>
    </location>
</feature>
<dbReference type="NCBIfam" id="TIGR00710">
    <property type="entry name" value="efflux_Bcr_CflA"/>
    <property type="match status" value="1"/>
</dbReference>
<feature type="transmembrane region" description="Helical" evidence="8">
    <location>
        <begin position="86"/>
        <end position="105"/>
    </location>
</feature>
<feature type="transmembrane region" description="Helical" evidence="8">
    <location>
        <begin position="259"/>
        <end position="280"/>
    </location>
</feature>
<keyword evidence="11" id="KW-1185">Reference proteome</keyword>
<keyword evidence="7 8" id="KW-0472">Membrane</keyword>
<feature type="transmembrane region" description="Helical" evidence="8">
    <location>
        <begin position="292"/>
        <end position="311"/>
    </location>
</feature>
<dbReference type="PANTHER" id="PTHR23502">
    <property type="entry name" value="MAJOR FACILITATOR SUPERFAMILY"/>
    <property type="match status" value="1"/>
</dbReference>
<dbReference type="InterPro" id="IPR011701">
    <property type="entry name" value="MFS"/>
</dbReference>
<feature type="transmembrane region" description="Helical" evidence="8">
    <location>
        <begin position="317"/>
        <end position="338"/>
    </location>
</feature>